<evidence type="ECO:0000259" key="4">
    <source>
        <dbReference type="Pfam" id="PF25888"/>
    </source>
</evidence>
<organism evidence="5 6">
    <name type="scientific">Weissella ceti</name>
    <dbReference type="NCBI Taxonomy" id="759620"/>
    <lineage>
        <taxon>Bacteria</taxon>
        <taxon>Bacillati</taxon>
        <taxon>Bacillota</taxon>
        <taxon>Bacilli</taxon>
        <taxon>Lactobacillales</taxon>
        <taxon>Lactobacillaceae</taxon>
        <taxon>Weissella</taxon>
    </lineage>
</organism>
<name>A0A088GKK3_9LACO</name>
<evidence type="ECO:0000256" key="1">
    <source>
        <dbReference type="ARBA" id="ARBA00093462"/>
    </source>
</evidence>
<dbReference type="Proteomes" id="UP000029079">
    <property type="component" value="Chromosome"/>
</dbReference>
<feature type="compositionally biased region" description="Basic and acidic residues" evidence="2">
    <location>
        <begin position="403"/>
        <end position="414"/>
    </location>
</feature>
<gene>
    <name evidence="5" type="ORF">WS74_0505</name>
</gene>
<dbReference type="Pfam" id="PF25888">
    <property type="entry name" value="WHD_DnaB"/>
    <property type="match status" value="1"/>
</dbReference>
<evidence type="ECO:0000313" key="5">
    <source>
        <dbReference type="EMBL" id="AIM62757.1"/>
    </source>
</evidence>
<sequence>MVAFALHQRYHLQHSADLTTEQITALTQVYLPIIGHDAFVLYMYWQTSPHSTELRNHTQLMNMTNLGLKTFENSRHQLEGLGLIKTYEQPLSAETQWTYVLQNPMTMTQFLSDRLLTSLLTHYIGEAAVTQLVTTAQMQAVEPAGKNVSRSFFDIIGDNAFTPLSQAPLVHQPTPTLTKVSQSDQLDLKLMAQMLSSFSVSMAELKAKESELLIEKKLYGLTDTDLVRLIQQHVNLDKTIDITNLRKTLQKNSHGATKEALQQPSPASTSGSSGIEQAKTTPKTASDMLMQQVRTASPITFLQALRQRNNGFITDAEVKLLNDIAQLNTLPSEVINVLLFELTVTQKKTTINRNYMQAIVNDWAQAQIKDAPAAFEYLKARSSKQREQTQKPKTYYNQPNRRHVQEQRPDWEKQTVAKVSNADKEAAAKLLAEFGSETKE</sequence>
<dbReference type="RefSeq" id="WP_038536172.1">
    <property type="nucleotide sequence ID" value="NZ_CP009223.1"/>
</dbReference>
<dbReference type="Pfam" id="PF07261">
    <property type="entry name" value="DnaB_2"/>
    <property type="match status" value="1"/>
</dbReference>
<accession>A0A088GKK3</accession>
<reference evidence="6" key="2">
    <citation type="submission" date="2014-08" db="EMBL/GenBank/DDBJ databases">
        <title>Complete genome of Weissella ceti strain WS74 isolated from diseased rainbow trout in Brazil.</title>
        <authorList>
            <person name="Figueiredo H.C.P."/>
            <person name="Leal C.A.G."/>
            <person name="Pereira F.L."/>
            <person name="Soares S.C."/>
            <person name="Dorella F.A."/>
            <person name="Carvalho A.F."/>
            <person name="Azevedo V.A.C."/>
        </authorList>
    </citation>
    <scope>NUCLEOTIDE SEQUENCE [LARGE SCALE GENOMIC DNA]</scope>
    <source>
        <strain evidence="6">WS74</strain>
    </source>
</reference>
<dbReference type="InterPro" id="IPR006343">
    <property type="entry name" value="DnaB/C_C"/>
</dbReference>
<feature type="region of interest" description="Disordered" evidence="2">
    <location>
        <begin position="251"/>
        <end position="285"/>
    </location>
</feature>
<feature type="domain" description="DnaB/C C-terminal" evidence="3">
    <location>
        <begin position="305"/>
        <end position="374"/>
    </location>
</feature>
<evidence type="ECO:0000313" key="6">
    <source>
        <dbReference type="Proteomes" id="UP000029079"/>
    </source>
</evidence>
<keyword evidence="6" id="KW-1185">Reference proteome</keyword>
<dbReference type="STRING" id="759620.WS105_0502"/>
<feature type="region of interest" description="Disordered" evidence="2">
    <location>
        <begin position="381"/>
        <end position="414"/>
    </location>
</feature>
<dbReference type="KEGG" id="wct:WS74_0505"/>
<evidence type="ECO:0000259" key="3">
    <source>
        <dbReference type="Pfam" id="PF07261"/>
    </source>
</evidence>
<dbReference type="InterPro" id="IPR058660">
    <property type="entry name" value="WHD_DnaB"/>
</dbReference>
<dbReference type="AlphaFoldDB" id="A0A088GKK3"/>
<proteinExistence type="inferred from homology"/>
<feature type="compositionally biased region" description="Polar residues" evidence="2">
    <location>
        <begin position="251"/>
        <end position="284"/>
    </location>
</feature>
<dbReference type="EMBL" id="CP009223">
    <property type="protein sequence ID" value="AIM62757.1"/>
    <property type="molecule type" value="Genomic_DNA"/>
</dbReference>
<comment type="similarity">
    <text evidence="1">Belongs to the DnaB/DnaD family.</text>
</comment>
<evidence type="ECO:0000256" key="2">
    <source>
        <dbReference type="SAM" id="MobiDB-lite"/>
    </source>
</evidence>
<feature type="domain" description="Replicative helicase loading/DNA remodeling protein DnaB N-terminal winged helix" evidence="4">
    <location>
        <begin position="8"/>
        <end position="251"/>
    </location>
</feature>
<reference evidence="5 6" key="1">
    <citation type="journal article" date="2014" name="Genome Announc.">
        <title>Complete Genome Sequences of Fish Pathogenic Weissella ceti Strains WS74 and WS105.</title>
        <authorList>
            <person name="Figueiredo H.C."/>
            <person name="Leal C.A."/>
            <person name="Dorella F.A."/>
            <person name="Carvalho A.F."/>
            <person name="Soares S.C."/>
            <person name="Pereira F.L."/>
            <person name="Azevedo V.A."/>
        </authorList>
    </citation>
    <scope>NUCLEOTIDE SEQUENCE [LARGE SCALE GENOMIC DNA]</scope>
    <source>
        <strain evidence="5 6">WS74</strain>
    </source>
</reference>
<protein>
    <submittedName>
        <fullName evidence="5">DnaB protein</fullName>
    </submittedName>
</protein>